<sequence length="84" mass="9771">MKNFLIEEEGHSLKFISMNRRKVQLFQVYVTVDGQQNRFHMQVDESSGAFYITDKAHCPPVFHQCEKLFSDAIKNYGVADKMPT</sequence>
<accession>A0ABZ0TR16</accession>
<evidence type="ECO:0000313" key="2">
    <source>
        <dbReference type="Proteomes" id="UP001324380"/>
    </source>
</evidence>
<protein>
    <recommendedName>
        <fullName evidence="3">KTSC domain-containing protein</fullName>
    </recommendedName>
</protein>
<gene>
    <name evidence="1" type="ORF">SNE25_08595</name>
</gene>
<dbReference type="Proteomes" id="UP001324380">
    <property type="component" value="Chromosome"/>
</dbReference>
<reference evidence="1 2" key="1">
    <citation type="submission" date="2023-11" db="EMBL/GenBank/DDBJ databases">
        <title>Analysis of the Genomes of Mucilaginibacter gossypii cycad 4 and M. sabulilitoris SNA2: microbes with the potential for plant growth promotion.</title>
        <authorList>
            <person name="Hirsch A.M."/>
            <person name="Humm E."/>
            <person name="Rubbi M."/>
            <person name="Del Vecchio G."/>
            <person name="Ha S.M."/>
            <person name="Pellegrini M."/>
            <person name="Gunsalus R.P."/>
        </authorList>
    </citation>
    <scope>NUCLEOTIDE SEQUENCE [LARGE SCALE GENOMIC DNA]</scope>
    <source>
        <strain evidence="1 2">SNA2</strain>
    </source>
</reference>
<organism evidence="1 2">
    <name type="scientific">Mucilaginibacter sabulilitoris</name>
    <dbReference type="NCBI Taxonomy" id="1173583"/>
    <lineage>
        <taxon>Bacteria</taxon>
        <taxon>Pseudomonadati</taxon>
        <taxon>Bacteroidota</taxon>
        <taxon>Sphingobacteriia</taxon>
        <taxon>Sphingobacteriales</taxon>
        <taxon>Sphingobacteriaceae</taxon>
        <taxon>Mucilaginibacter</taxon>
    </lineage>
</organism>
<proteinExistence type="predicted"/>
<evidence type="ECO:0000313" key="1">
    <source>
        <dbReference type="EMBL" id="WPU95580.1"/>
    </source>
</evidence>
<dbReference type="EMBL" id="CP139558">
    <property type="protein sequence ID" value="WPU95580.1"/>
    <property type="molecule type" value="Genomic_DNA"/>
</dbReference>
<keyword evidence="2" id="KW-1185">Reference proteome</keyword>
<evidence type="ECO:0008006" key="3">
    <source>
        <dbReference type="Google" id="ProtNLM"/>
    </source>
</evidence>
<name>A0ABZ0TR16_9SPHI</name>
<dbReference type="RefSeq" id="WP_321564688.1">
    <property type="nucleotide sequence ID" value="NZ_CP139558.1"/>
</dbReference>